<feature type="transmembrane region" description="Helical" evidence="8">
    <location>
        <begin position="55"/>
        <end position="73"/>
    </location>
</feature>
<name>A0ABT9PM75_9ACTO</name>
<feature type="transmembrane region" description="Helical" evidence="8">
    <location>
        <begin position="18"/>
        <end position="43"/>
    </location>
</feature>
<keyword evidence="3" id="KW-0547">Nucleotide-binding</keyword>
<dbReference type="RefSeq" id="WP_307635138.1">
    <property type="nucleotide sequence ID" value="NZ_JAUSQL010000001.1"/>
</dbReference>
<keyword evidence="5 8" id="KW-1133">Transmembrane helix</keyword>
<dbReference type="PROSITE" id="PS00211">
    <property type="entry name" value="ABC_TRANSPORTER_1"/>
    <property type="match status" value="1"/>
</dbReference>
<feature type="domain" description="ABC transporter" evidence="9">
    <location>
        <begin position="333"/>
        <end position="560"/>
    </location>
</feature>
<proteinExistence type="predicted"/>
<sequence>MDNVAWLLRFAKLATRRLVISILSRIAGHLLGVLCIALPAWAVTRAAMGEAGDGFVLRVVLVFLVASSLKAVLRFLEQLYGHLAAFGLMGEMRVWMIDALLPQAPAITDGLGAAKIHTIAVRDIDRVEVFFAHTIAPAITAVLIPASATVAAGVLAGPAAALAMALVMIIGIVVPLIGSRSNAARAREVAALRADVSQSVADTVRLLDDIRQVGAEQARLDVVADKDRRLAAVLHASGNRTGVRAAVGQLRLWLGFLLVLVAALLAGAPLPMAAAAAALVLGSATSLETIERLATSLPAGLEATRKIRELAGGRPSVDEPENPAGPRDSSERVGFEGVTFSYPGRATVLDDVSFSLTPGAMLAVVGATGSGKSTIARLAQRHWDPAGTVTIDGVDARLLGSDRSYELVAVADQEPFIASGTVADNLAMAGTSVTEEEMVAACGLAGFELPLDRRVGQRGSALSGGQRQRLALARTIIRARQCGSVLVLDEATSHQDPITQDQLMERLSQAGFTLMVIAHRLSTIRDADQIIVMEGGRIAEHGTWGELADAGGAFSALLASERT</sequence>
<dbReference type="Proteomes" id="UP001230145">
    <property type="component" value="Unassembled WGS sequence"/>
</dbReference>
<evidence type="ECO:0000256" key="2">
    <source>
        <dbReference type="ARBA" id="ARBA00022692"/>
    </source>
</evidence>
<dbReference type="InterPro" id="IPR036640">
    <property type="entry name" value="ABC1_TM_sf"/>
</dbReference>
<dbReference type="Gene3D" id="1.20.1560.10">
    <property type="entry name" value="ABC transporter type 1, transmembrane domain"/>
    <property type="match status" value="1"/>
</dbReference>
<evidence type="ECO:0000256" key="1">
    <source>
        <dbReference type="ARBA" id="ARBA00004651"/>
    </source>
</evidence>
<dbReference type="InterPro" id="IPR017871">
    <property type="entry name" value="ABC_transporter-like_CS"/>
</dbReference>
<evidence type="ECO:0000313" key="12">
    <source>
        <dbReference type="Proteomes" id="UP001230145"/>
    </source>
</evidence>
<accession>A0ABT9PM75</accession>
<feature type="transmembrane region" description="Helical" evidence="8">
    <location>
        <begin position="252"/>
        <end position="281"/>
    </location>
</feature>
<dbReference type="SUPFAM" id="SSF90123">
    <property type="entry name" value="ABC transporter transmembrane region"/>
    <property type="match status" value="1"/>
</dbReference>
<keyword evidence="6 8" id="KW-0472">Membrane</keyword>
<evidence type="ECO:0000259" key="10">
    <source>
        <dbReference type="PROSITE" id="PS50929"/>
    </source>
</evidence>
<dbReference type="SUPFAM" id="SSF52540">
    <property type="entry name" value="P-loop containing nucleoside triphosphate hydrolases"/>
    <property type="match status" value="1"/>
</dbReference>
<dbReference type="Pfam" id="PF00005">
    <property type="entry name" value="ABC_tran"/>
    <property type="match status" value="1"/>
</dbReference>
<evidence type="ECO:0000256" key="7">
    <source>
        <dbReference type="SAM" id="MobiDB-lite"/>
    </source>
</evidence>
<evidence type="ECO:0000256" key="8">
    <source>
        <dbReference type="SAM" id="Phobius"/>
    </source>
</evidence>
<evidence type="ECO:0000256" key="3">
    <source>
        <dbReference type="ARBA" id="ARBA00022741"/>
    </source>
</evidence>
<organism evidence="11 12">
    <name type="scientific">Trueperella abortisuis</name>
    <dbReference type="NCBI Taxonomy" id="445930"/>
    <lineage>
        <taxon>Bacteria</taxon>
        <taxon>Bacillati</taxon>
        <taxon>Actinomycetota</taxon>
        <taxon>Actinomycetes</taxon>
        <taxon>Actinomycetales</taxon>
        <taxon>Actinomycetaceae</taxon>
        <taxon>Trueperella</taxon>
    </lineage>
</organism>
<evidence type="ECO:0000256" key="6">
    <source>
        <dbReference type="ARBA" id="ARBA00023136"/>
    </source>
</evidence>
<feature type="transmembrane region" description="Helical" evidence="8">
    <location>
        <begin position="129"/>
        <end position="148"/>
    </location>
</feature>
<evidence type="ECO:0000256" key="5">
    <source>
        <dbReference type="ARBA" id="ARBA00022989"/>
    </source>
</evidence>
<dbReference type="Gene3D" id="3.40.50.300">
    <property type="entry name" value="P-loop containing nucleotide triphosphate hydrolases"/>
    <property type="match status" value="1"/>
</dbReference>
<dbReference type="PANTHER" id="PTHR24221">
    <property type="entry name" value="ATP-BINDING CASSETTE SUB-FAMILY B"/>
    <property type="match status" value="1"/>
</dbReference>
<dbReference type="InterPro" id="IPR003439">
    <property type="entry name" value="ABC_transporter-like_ATP-bd"/>
</dbReference>
<dbReference type="InterPro" id="IPR027417">
    <property type="entry name" value="P-loop_NTPase"/>
</dbReference>
<reference evidence="11 12" key="1">
    <citation type="submission" date="2023-07" db="EMBL/GenBank/DDBJ databases">
        <title>Sequencing the genomes of 1000 actinobacteria strains.</title>
        <authorList>
            <person name="Klenk H.-P."/>
        </authorList>
    </citation>
    <scope>NUCLEOTIDE SEQUENCE [LARGE SCALE GENOMIC DNA]</scope>
    <source>
        <strain evidence="11 12">DSM 19515</strain>
    </source>
</reference>
<feature type="transmembrane region" description="Helical" evidence="8">
    <location>
        <begin position="154"/>
        <end position="177"/>
    </location>
</feature>
<keyword evidence="12" id="KW-1185">Reference proteome</keyword>
<dbReference type="InterPro" id="IPR039421">
    <property type="entry name" value="Type_1_exporter"/>
</dbReference>
<feature type="region of interest" description="Disordered" evidence="7">
    <location>
        <begin position="310"/>
        <end position="332"/>
    </location>
</feature>
<comment type="subcellular location">
    <subcellularLocation>
        <location evidence="1">Cell membrane</location>
        <topology evidence="1">Multi-pass membrane protein</topology>
    </subcellularLocation>
</comment>
<dbReference type="InterPro" id="IPR011527">
    <property type="entry name" value="ABC1_TM_dom"/>
</dbReference>
<evidence type="ECO:0000256" key="4">
    <source>
        <dbReference type="ARBA" id="ARBA00022840"/>
    </source>
</evidence>
<evidence type="ECO:0000313" key="11">
    <source>
        <dbReference type="EMBL" id="MDP9833045.1"/>
    </source>
</evidence>
<feature type="domain" description="ABC transmembrane type-1" evidence="10">
    <location>
        <begin position="19"/>
        <end position="299"/>
    </location>
</feature>
<keyword evidence="4" id="KW-0067">ATP-binding</keyword>
<dbReference type="PROSITE" id="PS50893">
    <property type="entry name" value="ABC_TRANSPORTER_2"/>
    <property type="match status" value="1"/>
</dbReference>
<dbReference type="SMART" id="SM00382">
    <property type="entry name" value="AAA"/>
    <property type="match status" value="1"/>
</dbReference>
<protein>
    <submittedName>
        <fullName evidence="11">ABC-type multidrug transport system fused ATPase/permease subunit</fullName>
    </submittedName>
</protein>
<keyword evidence="2 8" id="KW-0812">Transmembrane</keyword>
<gene>
    <name evidence="11" type="ORF">J2S45_001724</name>
</gene>
<comment type="caution">
    <text evidence="11">The sequence shown here is derived from an EMBL/GenBank/DDBJ whole genome shotgun (WGS) entry which is preliminary data.</text>
</comment>
<dbReference type="PANTHER" id="PTHR24221:SF654">
    <property type="entry name" value="ATP-BINDING CASSETTE SUB-FAMILY B MEMBER 6"/>
    <property type="match status" value="1"/>
</dbReference>
<dbReference type="EMBL" id="JAUSQL010000001">
    <property type="protein sequence ID" value="MDP9833045.1"/>
    <property type="molecule type" value="Genomic_DNA"/>
</dbReference>
<evidence type="ECO:0000259" key="9">
    <source>
        <dbReference type="PROSITE" id="PS50893"/>
    </source>
</evidence>
<dbReference type="PROSITE" id="PS50929">
    <property type="entry name" value="ABC_TM1F"/>
    <property type="match status" value="1"/>
</dbReference>
<dbReference type="InterPro" id="IPR003593">
    <property type="entry name" value="AAA+_ATPase"/>
</dbReference>